<feature type="region of interest" description="Disordered" evidence="1">
    <location>
        <begin position="139"/>
        <end position="163"/>
    </location>
</feature>
<dbReference type="InterPro" id="IPR057869">
    <property type="entry name" value="HP1_YO34"/>
</dbReference>
<evidence type="ECO:0000313" key="2">
    <source>
        <dbReference type="EMBL" id="SUI76692.1"/>
    </source>
</evidence>
<dbReference type="AlphaFoldDB" id="A0A380ABF6"/>
<reference evidence="2 3" key="1">
    <citation type="submission" date="2018-06" db="EMBL/GenBank/DDBJ databases">
        <authorList>
            <consortium name="Pathogen Informatics"/>
            <person name="Doyle S."/>
        </authorList>
    </citation>
    <scope>NUCLEOTIDE SEQUENCE [LARGE SCALE GENOMIC DNA]</scope>
    <source>
        <strain evidence="2 3">NCTC11544</strain>
    </source>
</reference>
<dbReference type="Pfam" id="PF25759">
    <property type="entry name" value="HP1_ORF34"/>
    <property type="match status" value="1"/>
</dbReference>
<proteinExistence type="predicted"/>
<dbReference type="Proteomes" id="UP000255529">
    <property type="component" value="Unassembled WGS sequence"/>
</dbReference>
<protein>
    <submittedName>
        <fullName evidence="2">Uncharacterized protein</fullName>
    </submittedName>
</protein>
<name>A0A380ABF6_9GAMM</name>
<evidence type="ECO:0000313" key="3">
    <source>
        <dbReference type="Proteomes" id="UP000255529"/>
    </source>
</evidence>
<organism evidence="2 3">
    <name type="scientific">Serratia quinivorans</name>
    <dbReference type="NCBI Taxonomy" id="137545"/>
    <lineage>
        <taxon>Bacteria</taxon>
        <taxon>Pseudomonadati</taxon>
        <taxon>Pseudomonadota</taxon>
        <taxon>Gammaproteobacteria</taxon>
        <taxon>Enterobacterales</taxon>
        <taxon>Yersiniaceae</taxon>
        <taxon>Serratia</taxon>
    </lineage>
</organism>
<dbReference type="EMBL" id="UGYN01000002">
    <property type="protein sequence ID" value="SUI76692.1"/>
    <property type="molecule type" value="Genomic_DNA"/>
</dbReference>
<feature type="compositionally biased region" description="Low complexity" evidence="1">
    <location>
        <begin position="144"/>
        <end position="157"/>
    </location>
</feature>
<gene>
    <name evidence="2" type="ORF">NCTC11544_03862</name>
</gene>
<accession>A0A380ABF6</accession>
<sequence length="180" mass="19213">MTQIIMLALDGEAIPLKEILVTPQLQIPDKDQSGQASSTATAEQGVKAKELRVSGIVPFKTPEVLSRLFALAEAKGSNGAMKRYRVANKTAQLVNFREGMFSGSIDAAPQSSKMAWLVNFTLKEQDSVAEKAAARTAGNVKNKTQTATGANGTPGAAGEEGKQELTTFEKFLKKIDDKLA</sequence>
<dbReference type="RefSeq" id="WP_115184068.1">
    <property type="nucleotide sequence ID" value="NZ_CAMKUF010000003.1"/>
</dbReference>
<evidence type="ECO:0000256" key="1">
    <source>
        <dbReference type="SAM" id="MobiDB-lite"/>
    </source>
</evidence>